<keyword evidence="1" id="KW-0812">Transmembrane</keyword>
<accession>A5AZ73</accession>
<keyword evidence="1" id="KW-0472">Membrane</keyword>
<feature type="transmembrane region" description="Helical" evidence="1">
    <location>
        <begin position="6"/>
        <end position="25"/>
    </location>
</feature>
<gene>
    <name evidence="2" type="ORF">VITISV_004988</name>
</gene>
<protein>
    <submittedName>
        <fullName evidence="2">Uncharacterized protein</fullName>
    </submittedName>
</protein>
<dbReference type="AlphaFoldDB" id="A5AZ73"/>
<evidence type="ECO:0000313" key="2">
    <source>
        <dbReference type="EMBL" id="CAN73942.1"/>
    </source>
</evidence>
<organism evidence="2">
    <name type="scientific">Vitis vinifera</name>
    <name type="common">Grape</name>
    <dbReference type="NCBI Taxonomy" id="29760"/>
    <lineage>
        <taxon>Eukaryota</taxon>
        <taxon>Viridiplantae</taxon>
        <taxon>Streptophyta</taxon>
        <taxon>Embryophyta</taxon>
        <taxon>Tracheophyta</taxon>
        <taxon>Spermatophyta</taxon>
        <taxon>Magnoliopsida</taxon>
        <taxon>eudicotyledons</taxon>
        <taxon>Gunneridae</taxon>
        <taxon>Pentapetalae</taxon>
        <taxon>rosids</taxon>
        <taxon>Vitales</taxon>
        <taxon>Vitaceae</taxon>
        <taxon>Viteae</taxon>
        <taxon>Vitis</taxon>
    </lineage>
</organism>
<reference evidence="2" key="1">
    <citation type="journal article" date="2007" name="PLoS ONE">
        <title>The first genome sequence of an elite grapevine cultivar (Pinot noir Vitis vinifera L.): coping with a highly heterozygous genome.</title>
        <authorList>
            <person name="Velasco R."/>
            <person name="Zharkikh A."/>
            <person name="Troggio M."/>
            <person name="Cartwright D.A."/>
            <person name="Cestaro A."/>
            <person name="Pruss D."/>
            <person name="Pindo M."/>
            <person name="FitzGerald L.M."/>
            <person name="Vezzulli S."/>
            <person name="Reid J."/>
            <person name="Malacarne G."/>
            <person name="Iliev D."/>
            <person name="Coppola G."/>
            <person name="Wardell B."/>
            <person name="Micheletti D."/>
            <person name="Macalma T."/>
            <person name="Facci M."/>
            <person name="Mitchell J.T."/>
            <person name="Perazzolli M."/>
            <person name="Eldredge G."/>
            <person name="Gatto P."/>
            <person name="Oyzerski R."/>
            <person name="Moretto M."/>
            <person name="Gutin N."/>
            <person name="Stefanini M."/>
            <person name="Chen Y."/>
            <person name="Segala C."/>
            <person name="Davenport C."/>
            <person name="Dematte L."/>
            <person name="Mraz A."/>
            <person name="Battilana J."/>
            <person name="Stormo K."/>
            <person name="Costa F."/>
            <person name="Tao Q."/>
            <person name="Si-Ammour A."/>
            <person name="Harkins T."/>
            <person name="Lackey A."/>
            <person name="Perbost C."/>
            <person name="Taillon B."/>
            <person name="Stella A."/>
            <person name="Solovyev V."/>
            <person name="Fawcett J.A."/>
            <person name="Sterck L."/>
            <person name="Vandepoele K."/>
            <person name="Grando S.M."/>
            <person name="Toppo S."/>
            <person name="Moser C."/>
            <person name="Lanchbury J."/>
            <person name="Bogden R."/>
            <person name="Skolnick M."/>
            <person name="Sgaramella V."/>
            <person name="Bhatnagar S.K."/>
            <person name="Fontana P."/>
            <person name="Gutin A."/>
            <person name="Van de Peer Y."/>
            <person name="Salamini F."/>
            <person name="Viola R."/>
        </authorList>
    </citation>
    <scope>NUCLEOTIDE SEQUENCE</scope>
</reference>
<proteinExistence type="predicted"/>
<name>A5AZ73_VITVI</name>
<dbReference type="EMBL" id="AM440996">
    <property type="protein sequence ID" value="CAN73942.1"/>
    <property type="molecule type" value="Genomic_DNA"/>
</dbReference>
<sequence>MANFSFSLAALHIAPLVIILLIYRFQTDISLIFCKDYSAPPPNWRDDLSWSSGWVSYGECTSNGGCETSGWKWGVGRIEWMLRYPGGSGVSAERKWDVSRIEWWLRYLGGMAAVRHPEKMGCRQGGMAAERKWDVGRIEWRLRYPGGMVAVRHPEKMGCRPDRMAAEVSGWNGRCETSRENGMSAGYNCAEISGWNERCHKLRTLKNYGNLCICLTPRKPVLHNLYQVPTFLGMHMVPISENTKWDVESISEFDYEGASTLIGLNGSHSKLIFLVGMVYEGWMSF</sequence>
<keyword evidence="1" id="KW-1133">Transmembrane helix</keyword>
<evidence type="ECO:0000256" key="1">
    <source>
        <dbReference type="SAM" id="Phobius"/>
    </source>
</evidence>